<dbReference type="AlphaFoldDB" id="W1NPY5"/>
<keyword evidence="2" id="KW-1185">Reference proteome</keyword>
<dbReference type="EMBL" id="KI396767">
    <property type="protein sequence ID" value="ERM96829.1"/>
    <property type="molecule type" value="Genomic_DNA"/>
</dbReference>
<evidence type="ECO:0000313" key="1">
    <source>
        <dbReference type="EMBL" id="ERM96829.1"/>
    </source>
</evidence>
<organism evidence="1 2">
    <name type="scientific">Amborella trichopoda</name>
    <dbReference type="NCBI Taxonomy" id="13333"/>
    <lineage>
        <taxon>Eukaryota</taxon>
        <taxon>Viridiplantae</taxon>
        <taxon>Streptophyta</taxon>
        <taxon>Embryophyta</taxon>
        <taxon>Tracheophyta</taxon>
        <taxon>Spermatophyta</taxon>
        <taxon>Magnoliopsida</taxon>
        <taxon>Amborellales</taxon>
        <taxon>Amborellaceae</taxon>
        <taxon>Amborella</taxon>
    </lineage>
</organism>
<evidence type="ECO:0000313" key="2">
    <source>
        <dbReference type="Proteomes" id="UP000017836"/>
    </source>
</evidence>
<dbReference type="Proteomes" id="UP000017836">
    <property type="component" value="Unassembled WGS sequence"/>
</dbReference>
<name>W1NPY5_AMBTC</name>
<dbReference type="HOGENOM" id="CLU_2362559_0_0_1"/>
<proteinExistence type="predicted"/>
<reference evidence="2" key="1">
    <citation type="journal article" date="2013" name="Science">
        <title>The Amborella genome and the evolution of flowering plants.</title>
        <authorList>
            <consortium name="Amborella Genome Project"/>
        </authorList>
    </citation>
    <scope>NUCLEOTIDE SEQUENCE [LARGE SCALE GENOMIC DNA]</scope>
</reference>
<gene>
    <name evidence="1" type="ORF">AMTR_s00128p00091870</name>
</gene>
<sequence length="96" mass="9893">MAISVSGTIGNGAGNILTAFKPCFGQMSHFGDYGLVQMDQSPLEAIPTGANSIDSCVRCHLNHVGQVVSYLVEVSGPNISMTGASGIDIAARLLVL</sequence>
<accession>W1NPY5</accession>
<dbReference type="Gramene" id="ERM96829">
    <property type="protein sequence ID" value="ERM96829"/>
    <property type="gene ID" value="AMTR_s00128p00091870"/>
</dbReference>
<protein>
    <submittedName>
        <fullName evidence="1">Uncharacterized protein</fullName>
    </submittedName>
</protein>